<keyword evidence="1" id="KW-0413">Isomerase</keyword>
<dbReference type="GO" id="GO:0003723">
    <property type="term" value="F:RNA binding"/>
    <property type="evidence" value="ECO:0007669"/>
    <property type="project" value="InterPro"/>
</dbReference>
<dbReference type="GO" id="GO:0009982">
    <property type="term" value="F:pseudouridine synthase activity"/>
    <property type="evidence" value="ECO:0007669"/>
    <property type="project" value="InterPro"/>
</dbReference>
<dbReference type="GO" id="GO:0140098">
    <property type="term" value="F:catalytic activity, acting on RNA"/>
    <property type="evidence" value="ECO:0007669"/>
    <property type="project" value="UniProtKB-ARBA"/>
</dbReference>
<reference evidence="2 3" key="1">
    <citation type="submission" date="2017-11" db="EMBL/GenBank/DDBJ databases">
        <title>Infants hospitalized years apart are colonized by the same room-sourced microbial strains.</title>
        <authorList>
            <person name="Brooks B."/>
            <person name="Olm M.R."/>
            <person name="Firek B.A."/>
            <person name="Baker R."/>
            <person name="Thomas B.C."/>
            <person name="Morowitz M.J."/>
            <person name="Banfield J.F."/>
        </authorList>
    </citation>
    <scope>NUCLEOTIDE SEQUENCE [LARGE SCALE GENOMIC DNA]</scope>
    <source>
        <strain evidence="2">S2_003_000_R3_20</strain>
    </source>
</reference>
<evidence type="ECO:0000313" key="3">
    <source>
        <dbReference type="Proteomes" id="UP000249282"/>
    </source>
</evidence>
<name>A0A2W5RFR0_ACIJO</name>
<dbReference type="Gene3D" id="3.30.70.580">
    <property type="entry name" value="Pseudouridine synthase I, catalytic domain, N-terminal subdomain"/>
    <property type="match status" value="1"/>
</dbReference>
<dbReference type="Proteomes" id="UP000249282">
    <property type="component" value="Unassembled WGS sequence"/>
</dbReference>
<gene>
    <name evidence="2" type="ORF">DI542_09565</name>
</gene>
<evidence type="ECO:0000313" key="2">
    <source>
        <dbReference type="EMBL" id="PZQ89268.1"/>
    </source>
</evidence>
<dbReference type="InterPro" id="IPR020103">
    <property type="entry name" value="PsdUridine_synth_cat_dom_sf"/>
</dbReference>
<protein>
    <submittedName>
        <fullName evidence="2">tRNA pseudouridine(38-40) synthase TruA</fullName>
    </submittedName>
</protein>
<sequence length="41" mass="4669">MQRFAIGIEFCGTHYRGWQTQQTGVISVQETIEKVLSKIAN</sequence>
<proteinExistence type="predicted"/>
<dbReference type="EMBL" id="QFQJ01000047">
    <property type="protein sequence ID" value="PZQ89268.1"/>
    <property type="molecule type" value="Genomic_DNA"/>
</dbReference>
<dbReference type="GO" id="GO:0001522">
    <property type="term" value="P:pseudouridine synthesis"/>
    <property type="evidence" value="ECO:0007669"/>
    <property type="project" value="InterPro"/>
</dbReference>
<comment type="caution">
    <text evidence="2">The sequence shown here is derived from an EMBL/GenBank/DDBJ whole genome shotgun (WGS) entry which is preliminary data.</text>
</comment>
<accession>A0A2W5RFR0</accession>
<feature type="non-terminal residue" evidence="2">
    <location>
        <position position="41"/>
    </location>
</feature>
<evidence type="ECO:0000256" key="1">
    <source>
        <dbReference type="ARBA" id="ARBA00023235"/>
    </source>
</evidence>
<dbReference type="InterPro" id="IPR020094">
    <property type="entry name" value="TruA/RsuA/RluB/E/F_N"/>
</dbReference>
<dbReference type="GO" id="GO:0006396">
    <property type="term" value="P:RNA processing"/>
    <property type="evidence" value="ECO:0007669"/>
    <property type="project" value="UniProtKB-ARBA"/>
</dbReference>
<dbReference type="SUPFAM" id="SSF55120">
    <property type="entry name" value="Pseudouridine synthase"/>
    <property type="match status" value="1"/>
</dbReference>
<dbReference type="AlphaFoldDB" id="A0A2W5RFR0"/>
<organism evidence="2 3">
    <name type="scientific">Acinetobacter johnsonii</name>
    <dbReference type="NCBI Taxonomy" id="40214"/>
    <lineage>
        <taxon>Bacteria</taxon>
        <taxon>Pseudomonadati</taxon>
        <taxon>Pseudomonadota</taxon>
        <taxon>Gammaproteobacteria</taxon>
        <taxon>Moraxellales</taxon>
        <taxon>Moraxellaceae</taxon>
        <taxon>Acinetobacter</taxon>
    </lineage>
</organism>